<accession>A0A923LWK1</accession>
<dbReference type="Proteomes" id="UP000606499">
    <property type="component" value="Unassembled WGS sequence"/>
</dbReference>
<protein>
    <submittedName>
        <fullName evidence="2">Uncharacterized protein</fullName>
    </submittedName>
</protein>
<name>A0A923LWK1_9FIRM</name>
<keyword evidence="1" id="KW-0472">Membrane</keyword>
<evidence type="ECO:0000256" key="1">
    <source>
        <dbReference type="SAM" id="Phobius"/>
    </source>
</evidence>
<evidence type="ECO:0000313" key="3">
    <source>
        <dbReference type="Proteomes" id="UP000606499"/>
    </source>
</evidence>
<evidence type="ECO:0000313" key="2">
    <source>
        <dbReference type="EMBL" id="MBC5726018.1"/>
    </source>
</evidence>
<comment type="caution">
    <text evidence="2">The sequence shown here is derived from an EMBL/GenBank/DDBJ whole genome shotgun (WGS) entry which is preliminary data.</text>
</comment>
<dbReference type="EMBL" id="JACOPL010000010">
    <property type="protein sequence ID" value="MBC5726018.1"/>
    <property type="molecule type" value="Genomic_DNA"/>
</dbReference>
<keyword evidence="1" id="KW-1133">Transmembrane helix</keyword>
<feature type="transmembrane region" description="Helical" evidence="1">
    <location>
        <begin position="6"/>
        <end position="31"/>
    </location>
</feature>
<gene>
    <name evidence="2" type="ORF">H8S45_11175</name>
</gene>
<reference evidence="2" key="1">
    <citation type="submission" date="2020-08" db="EMBL/GenBank/DDBJ databases">
        <title>Genome public.</title>
        <authorList>
            <person name="Liu C."/>
            <person name="Sun Q."/>
        </authorList>
    </citation>
    <scope>NUCLEOTIDE SEQUENCE</scope>
    <source>
        <strain evidence="2">NSJ-28</strain>
    </source>
</reference>
<proteinExistence type="predicted"/>
<keyword evidence="1" id="KW-0812">Transmembrane</keyword>
<dbReference type="AlphaFoldDB" id="A0A923LWK1"/>
<organism evidence="2 3">
    <name type="scientific">Agathobaculum faecis</name>
    <dbReference type="NCBI Taxonomy" id="2763013"/>
    <lineage>
        <taxon>Bacteria</taxon>
        <taxon>Bacillati</taxon>
        <taxon>Bacillota</taxon>
        <taxon>Clostridia</taxon>
        <taxon>Eubacteriales</taxon>
        <taxon>Butyricicoccaceae</taxon>
        <taxon>Agathobaculum</taxon>
    </lineage>
</organism>
<sequence>MALYSGLGLTLLGILVFLAGSILLFAGVLLLGGGVWQANGFFGLGLGVPRDFTAENWAKTAPDYTDSPELLAYIIDMPFDESTLDIYLQNGRVTGTDRTLEH</sequence>
<dbReference type="RefSeq" id="WP_054328010.1">
    <property type="nucleotide sequence ID" value="NZ_JACOPL010000010.1"/>
</dbReference>
<keyword evidence="3" id="KW-1185">Reference proteome</keyword>